<feature type="compositionally biased region" description="Basic and acidic residues" evidence="1">
    <location>
        <begin position="237"/>
        <end position="252"/>
    </location>
</feature>
<accession>A0ABR4NJB0</accession>
<proteinExistence type="predicted"/>
<gene>
    <name evidence="2" type="ORF">HK105_200498</name>
</gene>
<dbReference type="Proteomes" id="UP001527925">
    <property type="component" value="Unassembled WGS sequence"/>
</dbReference>
<evidence type="ECO:0000313" key="2">
    <source>
        <dbReference type="EMBL" id="KAL2919586.1"/>
    </source>
</evidence>
<organism evidence="2 3">
    <name type="scientific">Polyrhizophydium stewartii</name>
    <dbReference type="NCBI Taxonomy" id="2732419"/>
    <lineage>
        <taxon>Eukaryota</taxon>
        <taxon>Fungi</taxon>
        <taxon>Fungi incertae sedis</taxon>
        <taxon>Chytridiomycota</taxon>
        <taxon>Chytridiomycota incertae sedis</taxon>
        <taxon>Chytridiomycetes</taxon>
        <taxon>Rhizophydiales</taxon>
        <taxon>Rhizophydiales incertae sedis</taxon>
        <taxon>Polyrhizophydium</taxon>
    </lineage>
</organism>
<feature type="compositionally biased region" description="Low complexity" evidence="1">
    <location>
        <begin position="289"/>
        <end position="301"/>
    </location>
</feature>
<sequence>MATKDNTAYSLMLPMADLSAKSLFVAGHESGIGSSIRTRNREELERYGIIARRPASSTRSLKPAAQPAHMRHRLWCKLANAGSVCTCKLAQPGRPVTTWVRIGGTAESIGREITFARIANQAGGSELGDAVRDCLALQTEPFPTEADRDYTLMFPVLKTPWNHGLGTKAYLRITPKSVEEFILTPYDNPLDKAAAPPAAAHLEAPTTSSAEQDGAKQGELAGASDGGALPSLPNELQESKEADPDAHSERPADGTPDAQVHDDEAGQSVNGGMLAPQRDSSATDAGAPRRSSAARSSASSSLPAIKRHIVEHRQEKSEAFFGLERMKPVQQAKQPFLKASRKRQGWHARLSPDEDALGITHCKPDGQPRNRQRFPPQHQFTKAAAGMVRRRASSVRPDYLVLQEIEDALFKGDLVFTEEPEAERYIEAFHPRAEDEDGGSYA</sequence>
<evidence type="ECO:0000256" key="1">
    <source>
        <dbReference type="SAM" id="MobiDB-lite"/>
    </source>
</evidence>
<feature type="region of interest" description="Disordered" evidence="1">
    <location>
        <begin position="337"/>
        <end position="376"/>
    </location>
</feature>
<comment type="caution">
    <text evidence="2">The sequence shown here is derived from an EMBL/GenBank/DDBJ whole genome shotgun (WGS) entry which is preliminary data.</text>
</comment>
<dbReference type="EMBL" id="JADGIZ020000002">
    <property type="protein sequence ID" value="KAL2919586.1"/>
    <property type="molecule type" value="Genomic_DNA"/>
</dbReference>
<reference evidence="2 3" key="1">
    <citation type="submission" date="2023-09" db="EMBL/GenBank/DDBJ databases">
        <title>Pangenome analysis of Batrachochytrium dendrobatidis and related Chytrids.</title>
        <authorList>
            <person name="Yacoub M.N."/>
            <person name="Stajich J.E."/>
            <person name="James T.Y."/>
        </authorList>
    </citation>
    <scope>NUCLEOTIDE SEQUENCE [LARGE SCALE GENOMIC DNA]</scope>
    <source>
        <strain evidence="2 3">JEL0888</strain>
    </source>
</reference>
<protein>
    <submittedName>
        <fullName evidence="2">Uncharacterized protein</fullName>
    </submittedName>
</protein>
<name>A0ABR4NJB0_9FUNG</name>
<evidence type="ECO:0000313" key="3">
    <source>
        <dbReference type="Proteomes" id="UP001527925"/>
    </source>
</evidence>
<feature type="region of interest" description="Disordered" evidence="1">
    <location>
        <begin position="197"/>
        <end position="305"/>
    </location>
</feature>
<keyword evidence="3" id="KW-1185">Reference proteome</keyword>